<dbReference type="OrthoDB" id="71132at2"/>
<dbReference type="STRING" id="745776.DGo_CA1983"/>
<dbReference type="RefSeq" id="WP_014685393.1">
    <property type="nucleotide sequence ID" value="NC_017790.1"/>
</dbReference>
<evidence type="ECO:0000313" key="2">
    <source>
        <dbReference type="Proteomes" id="UP000007575"/>
    </source>
</evidence>
<keyword evidence="2" id="KW-1185">Reference proteome</keyword>
<dbReference type="AlphaFoldDB" id="H8GXQ8"/>
<protein>
    <submittedName>
        <fullName evidence="1">Uncharacterized protein</fullName>
    </submittedName>
</protein>
<organism evidence="1 2">
    <name type="scientific">Deinococcus gobiensis (strain DSM 21396 / JCM 16679 / CGMCC 1.7299 / I-0)</name>
    <dbReference type="NCBI Taxonomy" id="745776"/>
    <lineage>
        <taxon>Bacteria</taxon>
        <taxon>Thermotogati</taxon>
        <taxon>Deinococcota</taxon>
        <taxon>Deinococci</taxon>
        <taxon>Deinococcales</taxon>
        <taxon>Deinococcaceae</taxon>
        <taxon>Deinococcus</taxon>
    </lineage>
</organism>
<name>H8GXQ8_DEIGI</name>
<proteinExistence type="predicted"/>
<reference evidence="1 2" key="1">
    <citation type="journal article" date="2012" name="PLoS ONE">
        <title>Genome sequence and transcriptome analysis of the radioresistant bacterium Deinococcus gobiensis: insights into the extreme environmental adaptations.</title>
        <authorList>
            <person name="Yuan M."/>
            <person name="Chen M."/>
            <person name="Zhang W."/>
            <person name="Lu W."/>
            <person name="Wang J."/>
            <person name="Yang M."/>
            <person name="Zhao P."/>
            <person name="Tang R."/>
            <person name="Li X."/>
            <person name="Hao Y."/>
            <person name="Zhou Z."/>
            <person name="Zhan Y."/>
            <person name="Yu H."/>
            <person name="Teng C."/>
            <person name="Yan Y."/>
            <person name="Ping S."/>
            <person name="Wang Y."/>
            <person name="Lin M."/>
        </authorList>
    </citation>
    <scope>NUCLEOTIDE SEQUENCE [LARGE SCALE GENOMIC DNA]</scope>
    <source>
        <strain evidence="1 2">I-0</strain>
    </source>
</reference>
<dbReference type="EMBL" id="CP002191">
    <property type="protein sequence ID" value="AFD25910.1"/>
    <property type="molecule type" value="Genomic_DNA"/>
</dbReference>
<evidence type="ECO:0000313" key="1">
    <source>
        <dbReference type="EMBL" id="AFD25910.1"/>
    </source>
</evidence>
<gene>
    <name evidence="1" type="ordered locus">DGo_CA1983</name>
</gene>
<dbReference type="HOGENOM" id="CLU_1765014_0_0_0"/>
<accession>H8GXQ8</accession>
<dbReference type="KEGG" id="dgo:DGo_CA1983"/>
<sequence length="147" mass="15775">MKYDAQQQKVPAPGTYRVFNALSYTQQELHVDASGADMYAAATGIYPATFLRRVTLDDVAAVLDCPLTKVYSFTPAPVPVPTIGKPAARELHRELGRAGIPAKEHYGYASAALDLPVYSLALLTPDQLDAVLTFLDFTHGAHGEAAA</sequence>
<dbReference type="PATRIC" id="fig|745776.4.peg.2035"/>
<dbReference type="Proteomes" id="UP000007575">
    <property type="component" value="Chromosome"/>
</dbReference>